<dbReference type="EMBL" id="LGRX02015632">
    <property type="protein sequence ID" value="KAK3263220.1"/>
    <property type="molecule type" value="Genomic_DNA"/>
</dbReference>
<keyword evidence="1" id="KW-0602">Photosynthesis</keyword>
<feature type="signal peptide" evidence="3">
    <location>
        <begin position="1"/>
        <end position="29"/>
    </location>
</feature>
<accession>A0AAE0FPB1</accession>
<dbReference type="Pfam" id="PF14870">
    <property type="entry name" value="PSII_BNR"/>
    <property type="match status" value="1"/>
</dbReference>
<evidence type="ECO:0000313" key="6">
    <source>
        <dbReference type="Proteomes" id="UP001190700"/>
    </source>
</evidence>
<name>A0AAE0FPB1_9CHLO</name>
<feature type="domain" description="Photosynthesis system II assembly factor Ycf48/Hcf136-like" evidence="4">
    <location>
        <begin position="35"/>
        <end position="178"/>
    </location>
</feature>
<dbReference type="PANTHER" id="PTHR47199:SF2">
    <property type="entry name" value="PHOTOSYSTEM II STABILITY_ASSEMBLY FACTOR HCF136, CHLOROPLASTIC"/>
    <property type="match status" value="1"/>
</dbReference>
<keyword evidence="2" id="KW-0604">Photosystem II</keyword>
<dbReference type="Gene3D" id="2.130.10.10">
    <property type="entry name" value="YVTN repeat-like/Quinoprotein amine dehydrogenase"/>
    <property type="match status" value="1"/>
</dbReference>
<reference evidence="5 6" key="1">
    <citation type="journal article" date="2015" name="Genome Biol. Evol.">
        <title>Comparative Genomics of a Bacterivorous Green Alga Reveals Evolutionary Causalities and Consequences of Phago-Mixotrophic Mode of Nutrition.</title>
        <authorList>
            <person name="Burns J.A."/>
            <person name="Paasch A."/>
            <person name="Narechania A."/>
            <person name="Kim E."/>
        </authorList>
    </citation>
    <scope>NUCLEOTIDE SEQUENCE [LARGE SCALE GENOMIC DNA]</scope>
    <source>
        <strain evidence="5 6">PLY_AMNH</strain>
    </source>
</reference>
<dbReference type="AlphaFoldDB" id="A0AAE0FPB1"/>
<dbReference type="InterPro" id="IPR015943">
    <property type="entry name" value="WD40/YVTN_repeat-like_dom_sf"/>
</dbReference>
<comment type="caution">
    <text evidence="5">The sequence shown here is derived from an EMBL/GenBank/DDBJ whole genome shotgun (WGS) entry which is preliminary data.</text>
</comment>
<dbReference type="GO" id="GO:0009523">
    <property type="term" value="C:photosystem II"/>
    <property type="evidence" value="ECO:0007669"/>
    <property type="project" value="UniProtKB-KW"/>
</dbReference>
<keyword evidence="6" id="KW-1185">Reference proteome</keyword>
<dbReference type="Proteomes" id="UP001190700">
    <property type="component" value="Unassembled WGS sequence"/>
</dbReference>
<feature type="non-terminal residue" evidence="5">
    <location>
        <position position="278"/>
    </location>
</feature>
<evidence type="ECO:0000256" key="3">
    <source>
        <dbReference type="SAM" id="SignalP"/>
    </source>
</evidence>
<evidence type="ECO:0000256" key="2">
    <source>
        <dbReference type="ARBA" id="ARBA00023276"/>
    </source>
</evidence>
<dbReference type="InterPro" id="IPR028203">
    <property type="entry name" value="PSII_CF48-like_dom"/>
</dbReference>
<protein>
    <recommendedName>
        <fullName evidence="4">Photosynthesis system II assembly factor Ycf48/Hcf136-like domain-containing protein</fullName>
    </recommendedName>
</protein>
<keyword evidence="3" id="KW-0732">Signal</keyword>
<dbReference type="GO" id="GO:0015979">
    <property type="term" value="P:photosynthesis"/>
    <property type="evidence" value="ECO:0007669"/>
    <property type="project" value="UniProtKB-KW"/>
</dbReference>
<sequence length="278" mass="30090">MPVIGINWPVANKLSLLHILTSYIAISSALNNNWGWADLENPIKSNLLDINYLDDAIWVAGEADTIYVSEDEGATWSRRSSEFGDRYSWNGLSFLNATRGWVVGSYGLVLHTLDGGRSWTQQLSHVEIDPAAPSLNYNAVHHVAGLSWCGAFVVGDAGNIFSTGDGGATWTQQVSKTAEDLMTLFFASTTTGWAAGRNGVLLSTADAGENWVVQEPSGGTWTRFSLFFTTEDRGWAVGEAGGLVWTNSSGAQWNVLPSCTVKDLYGVVVDPQHTNHTT</sequence>
<gene>
    <name evidence="5" type="ORF">CYMTET_27963</name>
</gene>
<proteinExistence type="predicted"/>
<dbReference type="PANTHER" id="PTHR47199">
    <property type="entry name" value="PHOTOSYSTEM II STABILITY/ASSEMBLY FACTOR HCF136, CHLOROPLASTIC"/>
    <property type="match status" value="1"/>
</dbReference>
<feature type="chain" id="PRO_5042268225" description="Photosynthesis system II assembly factor Ycf48/Hcf136-like domain-containing protein" evidence="3">
    <location>
        <begin position="30"/>
        <end position="278"/>
    </location>
</feature>
<dbReference type="SUPFAM" id="SSF110296">
    <property type="entry name" value="Oligoxyloglucan reducing end-specific cellobiohydrolase"/>
    <property type="match status" value="2"/>
</dbReference>
<evidence type="ECO:0000256" key="1">
    <source>
        <dbReference type="ARBA" id="ARBA00022531"/>
    </source>
</evidence>
<evidence type="ECO:0000259" key="4">
    <source>
        <dbReference type="Pfam" id="PF14870"/>
    </source>
</evidence>
<evidence type="ECO:0000313" key="5">
    <source>
        <dbReference type="EMBL" id="KAK3263220.1"/>
    </source>
</evidence>
<organism evidence="5 6">
    <name type="scientific">Cymbomonas tetramitiformis</name>
    <dbReference type="NCBI Taxonomy" id="36881"/>
    <lineage>
        <taxon>Eukaryota</taxon>
        <taxon>Viridiplantae</taxon>
        <taxon>Chlorophyta</taxon>
        <taxon>Pyramimonadophyceae</taxon>
        <taxon>Pyramimonadales</taxon>
        <taxon>Pyramimonadaceae</taxon>
        <taxon>Cymbomonas</taxon>
    </lineage>
</organism>